<dbReference type="Gene3D" id="3.30.40.10">
    <property type="entry name" value="Zinc/RING finger domain, C3HC4 (zinc finger)"/>
    <property type="match status" value="1"/>
</dbReference>
<name>A0A177EHF7_9MICR</name>
<gene>
    <name evidence="1" type="ORF">NEDG_02209</name>
</gene>
<evidence type="ECO:0000313" key="2">
    <source>
        <dbReference type="Proteomes" id="UP000185944"/>
    </source>
</evidence>
<dbReference type="Proteomes" id="UP000185944">
    <property type="component" value="Unassembled WGS sequence"/>
</dbReference>
<dbReference type="SUPFAM" id="SSF57850">
    <property type="entry name" value="RING/U-box"/>
    <property type="match status" value="1"/>
</dbReference>
<comment type="caution">
    <text evidence="1">The sequence shown here is derived from an EMBL/GenBank/DDBJ whole genome shotgun (WGS) entry which is preliminary data.</text>
</comment>
<dbReference type="VEuPathDB" id="MicrosporidiaDB:NEDG_02209"/>
<proteinExistence type="predicted"/>
<organism evidence="1 2">
    <name type="scientific">Nematocida displodere</name>
    <dbReference type="NCBI Taxonomy" id="1805483"/>
    <lineage>
        <taxon>Eukaryota</taxon>
        <taxon>Fungi</taxon>
        <taxon>Fungi incertae sedis</taxon>
        <taxon>Microsporidia</taxon>
        <taxon>Nematocida</taxon>
    </lineage>
</organism>
<keyword evidence="2" id="KW-1185">Reference proteome</keyword>
<accession>A0A177EHF7</accession>
<reference evidence="1 2" key="1">
    <citation type="submission" date="2016-02" db="EMBL/GenBank/DDBJ databases">
        <title>Discovery of a natural microsporidian pathogen with a broad tissue tropism in Caenorhabditis elegans.</title>
        <authorList>
            <person name="Luallen R.J."/>
            <person name="Reinke A.W."/>
            <person name="Tong L."/>
            <person name="Botts M.R."/>
            <person name="Felix M.-A."/>
            <person name="Troemel E.R."/>
        </authorList>
    </citation>
    <scope>NUCLEOTIDE SEQUENCE [LARGE SCALE GENOMIC DNA]</scope>
    <source>
        <strain evidence="1 2">JUm2807</strain>
    </source>
</reference>
<dbReference type="InterPro" id="IPR013083">
    <property type="entry name" value="Znf_RING/FYVE/PHD"/>
</dbReference>
<dbReference type="RefSeq" id="XP_067544682.1">
    <property type="nucleotide sequence ID" value="XM_067689627.1"/>
</dbReference>
<dbReference type="GeneID" id="93648559"/>
<dbReference type="AlphaFoldDB" id="A0A177EHF7"/>
<dbReference type="EMBL" id="LTDL01000032">
    <property type="protein sequence ID" value="OAG30419.1"/>
    <property type="molecule type" value="Genomic_DNA"/>
</dbReference>
<protein>
    <submittedName>
        <fullName evidence="1">Uncharacterized protein</fullName>
    </submittedName>
</protein>
<evidence type="ECO:0000313" key="1">
    <source>
        <dbReference type="EMBL" id="OAG30419.1"/>
    </source>
</evidence>
<sequence length="272" mass="29834">MKPSEQPKHLTAEYLTITFSRGSSIPAPVVGMDRATARYLSIQLTNANNLLTRIDLEQALDWVSTAFVGLEKLSVWVGGALALIEFVRSHTFDITTIPTLRRIIVSGIECMHIPHGSNILCLSLEAWELYRSGKLGDELANSQTDLSALSPEQQAMVMNQEELGDDVKACTVCLCSADELRSSSPDTQISILDHPKHSVCCRCLDGMVKARGTVGPIMCPVCRQEHMLPLVKNQIERNTQGVFEVTILTPPLSSSLPVLTFPRAIQPELPAI</sequence>